<dbReference type="GO" id="GO:0006826">
    <property type="term" value="P:iron ion transport"/>
    <property type="evidence" value="ECO:0007669"/>
    <property type="project" value="UniProtKB-KW"/>
</dbReference>
<keyword evidence="10 11" id="KW-0998">Cell outer membrane</keyword>
<organism evidence="17 18">
    <name type="scientific">Aurantiacibacter xanthus</name>
    <dbReference type="NCBI Taxonomy" id="1784712"/>
    <lineage>
        <taxon>Bacteria</taxon>
        <taxon>Pseudomonadati</taxon>
        <taxon>Pseudomonadota</taxon>
        <taxon>Alphaproteobacteria</taxon>
        <taxon>Sphingomonadales</taxon>
        <taxon>Erythrobacteraceae</taxon>
        <taxon>Aurantiacibacter</taxon>
    </lineage>
</organism>
<feature type="compositionally biased region" description="Low complexity" evidence="13">
    <location>
        <begin position="41"/>
        <end position="60"/>
    </location>
</feature>
<comment type="subcellular location">
    <subcellularLocation>
        <location evidence="1 11">Cell outer membrane</location>
        <topology evidence="1 11">Multi-pass membrane protein</topology>
    </subcellularLocation>
</comment>
<feature type="region of interest" description="Disordered" evidence="13">
    <location>
        <begin position="41"/>
        <end position="67"/>
    </location>
</feature>
<evidence type="ECO:0000256" key="9">
    <source>
        <dbReference type="ARBA" id="ARBA00023136"/>
    </source>
</evidence>
<evidence type="ECO:0000256" key="2">
    <source>
        <dbReference type="ARBA" id="ARBA00022448"/>
    </source>
</evidence>
<feature type="chain" id="PRO_5017375847" evidence="14">
    <location>
        <begin position="40"/>
        <end position="806"/>
    </location>
</feature>
<dbReference type="Gene3D" id="2.40.170.20">
    <property type="entry name" value="TonB-dependent receptor, beta-barrel domain"/>
    <property type="match status" value="2"/>
</dbReference>
<evidence type="ECO:0000256" key="14">
    <source>
        <dbReference type="SAM" id="SignalP"/>
    </source>
</evidence>
<keyword evidence="18" id="KW-1185">Reference proteome</keyword>
<dbReference type="InterPro" id="IPR012910">
    <property type="entry name" value="Plug_dom"/>
</dbReference>
<evidence type="ECO:0000256" key="7">
    <source>
        <dbReference type="ARBA" id="ARBA00023065"/>
    </source>
</evidence>
<dbReference type="Pfam" id="PF07715">
    <property type="entry name" value="Plug"/>
    <property type="match status" value="1"/>
</dbReference>
<feature type="signal peptide" evidence="14">
    <location>
        <begin position="1"/>
        <end position="39"/>
    </location>
</feature>
<evidence type="ECO:0000313" key="17">
    <source>
        <dbReference type="EMBL" id="RIV84857.1"/>
    </source>
</evidence>
<feature type="domain" description="TonB-dependent receptor-like beta-barrel" evidence="15">
    <location>
        <begin position="353"/>
        <end position="770"/>
    </location>
</feature>
<evidence type="ECO:0000256" key="13">
    <source>
        <dbReference type="SAM" id="MobiDB-lite"/>
    </source>
</evidence>
<keyword evidence="8 12" id="KW-0798">TonB box</keyword>
<keyword evidence="9 11" id="KW-0472">Membrane</keyword>
<dbReference type="InterPro" id="IPR036942">
    <property type="entry name" value="Beta-barrel_TonB_sf"/>
</dbReference>
<evidence type="ECO:0000256" key="1">
    <source>
        <dbReference type="ARBA" id="ARBA00004571"/>
    </source>
</evidence>
<comment type="similarity">
    <text evidence="11 12">Belongs to the TonB-dependent receptor family.</text>
</comment>
<dbReference type="Pfam" id="PF00593">
    <property type="entry name" value="TonB_dep_Rec_b-barrel"/>
    <property type="match status" value="1"/>
</dbReference>
<keyword evidence="14" id="KW-0732">Signal</keyword>
<dbReference type="GO" id="GO:0009279">
    <property type="term" value="C:cell outer membrane"/>
    <property type="evidence" value="ECO:0007669"/>
    <property type="project" value="UniProtKB-SubCell"/>
</dbReference>
<evidence type="ECO:0000313" key="18">
    <source>
        <dbReference type="Proteomes" id="UP000265366"/>
    </source>
</evidence>
<dbReference type="EMBL" id="QXFM01000102">
    <property type="protein sequence ID" value="RIV84857.1"/>
    <property type="molecule type" value="Genomic_DNA"/>
</dbReference>
<keyword evidence="17" id="KW-0675">Receptor</keyword>
<evidence type="ECO:0000256" key="3">
    <source>
        <dbReference type="ARBA" id="ARBA00022452"/>
    </source>
</evidence>
<evidence type="ECO:0000259" key="16">
    <source>
        <dbReference type="Pfam" id="PF07715"/>
    </source>
</evidence>
<gene>
    <name evidence="17" type="ORF">D2V17_11325</name>
</gene>
<name>A0A3A1P7W4_9SPHN</name>
<dbReference type="InterPro" id="IPR039426">
    <property type="entry name" value="TonB-dep_rcpt-like"/>
</dbReference>
<dbReference type="OrthoDB" id="7192131at2"/>
<evidence type="ECO:0000256" key="5">
    <source>
        <dbReference type="ARBA" id="ARBA00022692"/>
    </source>
</evidence>
<evidence type="ECO:0000256" key="12">
    <source>
        <dbReference type="RuleBase" id="RU003357"/>
    </source>
</evidence>
<dbReference type="PANTHER" id="PTHR32552:SF81">
    <property type="entry name" value="TONB-DEPENDENT OUTER MEMBRANE RECEPTOR"/>
    <property type="match status" value="1"/>
</dbReference>
<evidence type="ECO:0000259" key="15">
    <source>
        <dbReference type="Pfam" id="PF00593"/>
    </source>
</evidence>
<keyword evidence="3 11" id="KW-1134">Transmembrane beta strand</keyword>
<keyword evidence="2 11" id="KW-0813">Transport</keyword>
<sequence length="806" mass="87289">MADQITDTVCPRRRLRIGGLHQLLLCSAMAIFPASGAFAQATPGPDAPAPQTGTTAAPQTSEADEDSLTGDIIVTANRRNESAQRTALSITAFNGDQLTRLGVTNASDIAKITPAVSIYQIHPSVTNINIRGVSQNYFADHLEAPIAVYVDDAYIGSTSAIGVRSYDLERVEVLRGPQGTLFGRNATGGLIQYVSKGPTETLSAYFQVTGGGYEYGNGFVQTEGAIGGPIANGVRARFSFATNNDEGPWHNGVGANPGNTNEYAARLQFEFDLGPKTTLKLIGSTDLNRDSRGAAYTTQAAGVGPNQLGFPLAPNQIGTYVNLAALPTLAFINSPCAGCDLTGYRQGSNPFRINLSNPGEFDRSIYSITGKLTHDFDGVTLTGVSNYQNIKKIFSLDSDGGPSHLFDYGTEMKYDQFSQELRLNGSSSKLKWVTGAYYLDMNGRYGVDGLFDLGPYIGLTCTAPACTAGSPVTDAFRADYTLKVHSWSVFGQADYYVTPEFYVTAGLRYTHDRKKFDYRWRDQLGFQTVLTGGPANVVYNPSTDPTADRSFNNVSAKAQLNYAPDANTLFYAGYTRGHKGGNWSGPIFPPIDVSSLPHRQEVLTSYEAGAKIRFLDGRATLNGSVFYYDYKDYQAFAIVNLVQKIFNVDATNYGGEVEFKVNPTRGLDLAVSAAVSHSKVKDVPLPDGALADRELPNAPGLSLTGFARYSFDALGGKLAGQANVNYVGSHYLTALNEPTNFQKAYTTVDLRVDYTFPGDRWNVAAFVRNVNNEKYRIWGLDVSALSYAASIYGQPRTFGVTLGWKY</sequence>
<feature type="domain" description="TonB-dependent receptor plug" evidence="16">
    <location>
        <begin position="84"/>
        <end position="189"/>
    </location>
</feature>
<keyword evidence="4" id="KW-0410">Iron transport</keyword>
<protein>
    <submittedName>
        <fullName evidence="17">TonB-dependent receptor</fullName>
    </submittedName>
</protein>
<evidence type="ECO:0000256" key="11">
    <source>
        <dbReference type="PROSITE-ProRule" id="PRU01360"/>
    </source>
</evidence>
<keyword evidence="5 11" id="KW-0812">Transmembrane</keyword>
<reference evidence="17 18" key="1">
    <citation type="submission" date="2018-08" db="EMBL/GenBank/DDBJ databases">
        <title>Erythrobacter zhengii sp.nov., a bacterium isolated from deep-sea sediment.</title>
        <authorList>
            <person name="Fang C."/>
            <person name="Wu Y.-H."/>
            <person name="Sun C."/>
            <person name="Wang H."/>
            <person name="Cheng H."/>
            <person name="Meng F.-X."/>
            <person name="Wang C.-S."/>
            <person name="Xu X.-W."/>
        </authorList>
    </citation>
    <scope>NUCLEOTIDE SEQUENCE [LARGE SCALE GENOMIC DNA]</scope>
    <source>
        <strain evidence="17 18">CCTCC AB 2015396</strain>
    </source>
</reference>
<keyword evidence="7" id="KW-0406">Ion transport</keyword>
<dbReference type="PANTHER" id="PTHR32552">
    <property type="entry name" value="FERRICHROME IRON RECEPTOR-RELATED"/>
    <property type="match status" value="1"/>
</dbReference>
<proteinExistence type="inferred from homology"/>
<evidence type="ECO:0000256" key="6">
    <source>
        <dbReference type="ARBA" id="ARBA00023004"/>
    </source>
</evidence>
<evidence type="ECO:0000256" key="4">
    <source>
        <dbReference type="ARBA" id="ARBA00022496"/>
    </source>
</evidence>
<dbReference type="RefSeq" id="WP_022684064.1">
    <property type="nucleotide sequence ID" value="NZ_QXFM01000102.1"/>
</dbReference>
<keyword evidence="6" id="KW-0408">Iron</keyword>
<dbReference type="Proteomes" id="UP000265366">
    <property type="component" value="Unassembled WGS sequence"/>
</dbReference>
<evidence type="ECO:0000256" key="8">
    <source>
        <dbReference type="ARBA" id="ARBA00023077"/>
    </source>
</evidence>
<dbReference type="InterPro" id="IPR000531">
    <property type="entry name" value="Beta-barrel_TonB"/>
</dbReference>
<dbReference type="SUPFAM" id="SSF56935">
    <property type="entry name" value="Porins"/>
    <property type="match status" value="1"/>
</dbReference>
<accession>A0A3A1P7W4</accession>
<dbReference type="AlphaFoldDB" id="A0A3A1P7W4"/>
<dbReference type="PROSITE" id="PS52016">
    <property type="entry name" value="TONB_DEPENDENT_REC_3"/>
    <property type="match status" value="1"/>
</dbReference>
<comment type="caution">
    <text evidence="17">The sequence shown here is derived from an EMBL/GenBank/DDBJ whole genome shotgun (WGS) entry which is preliminary data.</text>
</comment>
<evidence type="ECO:0000256" key="10">
    <source>
        <dbReference type="ARBA" id="ARBA00023237"/>
    </source>
</evidence>